<comment type="caution">
    <text evidence="1">The sequence shown here is derived from an EMBL/GenBank/DDBJ whole genome shotgun (WGS) entry which is preliminary data.</text>
</comment>
<name>A0ACC1MBL2_9HYPO</name>
<keyword evidence="2" id="KW-1185">Reference proteome</keyword>
<gene>
    <name evidence="1" type="ORF">NQ176_g11179</name>
</gene>
<sequence>MIAYTHPPLPAKSTGFASRLLHLQPGAFADVIEVELEPVSFSIHGSDAPKYEAISYVWGPALPDEPQIRIKNKDDPVDEQPRYLAVRENLRCALQHLRSESAVRTLWIDAICINQEDESEKSQQVAHMGSIYELAERVVIC</sequence>
<dbReference type="Proteomes" id="UP001143910">
    <property type="component" value="Unassembled WGS sequence"/>
</dbReference>
<evidence type="ECO:0000313" key="1">
    <source>
        <dbReference type="EMBL" id="KAJ2958454.1"/>
    </source>
</evidence>
<protein>
    <submittedName>
        <fullName evidence="1">Uncharacterized protein</fullName>
    </submittedName>
</protein>
<proteinExistence type="predicted"/>
<evidence type="ECO:0000313" key="2">
    <source>
        <dbReference type="Proteomes" id="UP001143910"/>
    </source>
</evidence>
<organism evidence="1 2">
    <name type="scientific">Zarea fungicola</name>
    <dbReference type="NCBI Taxonomy" id="93591"/>
    <lineage>
        <taxon>Eukaryota</taxon>
        <taxon>Fungi</taxon>
        <taxon>Dikarya</taxon>
        <taxon>Ascomycota</taxon>
        <taxon>Pezizomycotina</taxon>
        <taxon>Sordariomycetes</taxon>
        <taxon>Hypocreomycetidae</taxon>
        <taxon>Hypocreales</taxon>
        <taxon>Cordycipitaceae</taxon>
        <taxon>Zarea</taxon>
    </lineage>
</organism>
<accession>A0ACC1MBL2</accession>
<reference evidence="1" key="1">
    <citation type="submission" date="2022-08" db="EMBL/GenBank/DDBJ databases">
        <title>Genome Sequence of Lecanicillium fungicola.</title>
        <authorList>
            <person name="Buettner E."/>
        </authorList>
    </citation>
    <scope>NUCLEOTIDE SEQUENCE</scope>
    <source>
        <strain evidence="1">Babe33</strain>
    </source>
</reference>
<dbReference type="EMBL" id="JANJQO010003554">
    <property type="protein sequence ID" value="KAJ2958454.1"/>
    <property type="molecule type" value="Genomic_DNA"/>
</dbReference>